<evidence type="ECO:0008006" key="4">
    <source>
        <dbReference type="Google" id="ProtNLM"/>
    </source>
</evidence>
<dbReference type="GO" id="GO:0008270">
    <property type="term" value="F:zinc ion binding"/>
    <property type="evidence" value="ECO:0007669"/>
    <property type="project" value="InterPro"/>
</dbReference>
<dbReference type="EMBL" id="VSRR010004397">
    <property type="protein sequence ID" value="MPC39545.1"/>
    <property type="molecule type" value="Genomic_DNA"/>
</dbReference>
<proteinExistence type="predicted"/>
<dbReference type="OrthoDB" id="6377714at2759"/>
<reference evidence="2 3" key="1">
    <citation type="submission" date="2019-05" db="EMBL/GenBank/DDBJ databases">
        <title>Another draft genome of Portunus trituberculatus and its Hox gene families provides insights of decapod evolution.</title>
        <authorList>
            <person name="Jeong J.-H."/>
            <person name="Song I."/>
            <person name="Kim S."/>
            <person name="Choi T."/>
            <person name="Kim D."/>
            <person name="Ryu S."/>
            <person name="Kim W."/>
        </authorList>
    </citation>
    <scope>NUCLEOTIDE SEQUENCE [LARGE SCALE GENOMIC DNA]</scope>
    <source>
        <tissue evidence="2">Muscle</tissue>
    </source>
</reference>
<dbReference type="InterPro" id="IPR036875">
    <property type="entry name" value="Znf_CCHC_sf"/>
</dbReference>
<name>A0A5B7F1H5_PORTR</name>
<comment type="caution">
    <text evidence="2">The sequence shown here is derived from an EMBL/GenBank/DDBJ whole genome shotgun (WGS) entry which is preliminary data.</text>
</comment>
<dbReference type="GO" id="GO:0003676">
    <property type="term" value="F:nucleic acid binding"/>
    <property type="evidence" value="ECO:0007669"/>
    <property type="project" value="InterPro"/>
</dbReference>
<dbReference type="SUPFAM" id="SSF57756">
    <property type="entry name" value="Retrovirus zinc finger-like domains"/>
    <property type="match status" value="1"/>
</dbReference>
<feature type="region of interest" description="Disordered" evidence="1">
    <location>
        <begin position="191"/>
        <end position="224"/>
    </location>
</feature>
<protein>
    <recommendedName>
        <fullName evidence="4">CCHC-type domain-containing protein</fullName>
    </recommendedName>
</protein>
<feature type="compositionally biased region" description="Basic and acidic residues" evidence="1">
    <location>
        <begin position="195"/>
        <end position="205"/>
    </location>
</feature>
<evidence type="ECO:0000313" key="3">
    <source>
        <dbReference type="Proteomes" id="UP000324222"/>
    </source>
</evidence>
<organism evidence="2 3">
    <name type="scientific">Portunus trituberculatus</name>
    <name type="common">Swimming crab</name>
    <name type="synonym">Neptunus trituberculatus</name>
    <dbReference type="NCBI Taxonomy" id="210409"/>
    <lineage>
        <taxon>Eukaryota</taxon>
        <taxon>Metazoa</taxon>
        <taxon>Ecdysozoa</taxon>
        <taxon>Arthropoda</taxon>
        <taxon>Crustacea</taxon>
        <taxon>Multicrustacea</taxon>
        <taxon>Malacostraca</taxon>
        <taxon>Eumalacostraca</taxon>
        <taxon>Eucarida</taxon>
        <taxon>Decapoda</taxon>
        <taxon>Pleocyemata</taxon>
        <taxon>Brachyura</taxon>
        <taxon>Eubrachyura</taxon>
        <taxon>Portunoidea</taxon>
        <taxon>Portunidae</taxon>
        <taxon>Portuninae</taxon>
        <taxon>Portunus</taxon>
    </lineage>
</organism>
<dbReference type="Proteomes" id="UP000324222">
    <property type="component" value="Unassembled WGS sequence"/>
</dbReference>
<evidence type="ECO:0000256" key="1">
    <source>
        <dbReference type="SAM" id="MobiDB-lite"/>
    </source>
</evidence>
<dbReference type="AlphaFoldDB" id="A0A5B7F1H5"/>
<keyword evidence="3" id="KW-1185">Reference proteome</keyword>
<gene>
    <name evidence="2" type="ORF">E2C01_033084</name>
</gene>
<evidence type="ECO:0000313" key="2">
    <source>
        <dbReference type="EMBL" id="MPC39545.1"/>
    </source>
</evidence>
<accession>A0A5B7F1H5</accession>
<sequence>MNSCPGVAPHRDFMDMEPTEIVDCMVDQDFIEARKITKMVDGTRKSTASVIFTFSAAKLSERIYVGYESVRYIPNPLRCFKCQLNGHHGNACQSSHAYCGKCAGEGHSVDQCTSLVEKCCNCESALSTISRDCPAWKVENEFCTVKATEGISYYKTRMRVKQTQAEPALNISYASTTSTAITSSAPYLSAVSRTPSKDEKTDKALPRRRGVVHTLAPSRSAPGK</sequence>